<dbReference type="AlphaFoldDB" id="A0A8X6NTX4"/>
<evidence type="ECO:0000313" key="1">
    <source>
        <dbReference type="EMBL" id="GFT35012.1"/>
    </source>
</evidence>
<dbReference type="EMBL" id="BMAW01013625">
    <property type="protein sequence ID" value="GFT35012.1"/>
    <property type="molecule type" value="Genomic_DNA"/>
</dbReference>
<name>A0A8X6NTX4_NEPPI</name>
<comment type="caution">
    <text evidence="1">The sequence shown here is derived from an EMBL/GenBank/DDBJ whole genome shotgun (WGS) entry which is preliminary data.</text>
</comment>
<dbReference type="Proteomes" id="UP000887013">
    <property type="component" value="Unassembled WGS sequence"/>
</dbReference>
<dbReference type="Pfam" id="PF15118">
    <property type="entry name" value="DUF4560"/>
    <property type="match status" value="1"/>
</dbReference>
<reference evidence="1" key="1">
    <citation type="submission" date="2020-08" db="EMBL/GenBank/DDBJ databases">
        <title>Multicomponent nature underlies the extraordinary mechanical properties of spider dragline silk.</title>
        <authorList>
            <person name="Kono N."/>
            <person name="Nakamura H."/>
            <person name="Mori M."/>
            <person name="Yoshida Y."/>
            <person name="Ohtoshi R."/>
            <person name="Malay A.D."/>
            <person name="Moran D.A.P."/>
            <person name="Tomita M."/>
            <person name="Numata K."/>
            <person name="Arakawa K."/>
        </authorList>
    </citation>
    <scope>NUCLEOTIDE SEQUENCE</scope>
</reference>
<protein>
    <submittedName>
        <fullName evidence="1">Uncharacterized protein</fullName>
    </submittedName>
</protein>
<evidence type="ECO:0000313" key="2">
    <source>
        <dbReference type="Proteomes" id="UP000887013"/>
    </source>
</evidence>
<accession>A0A8X6NTX4</accession>
<dbReference type="OrthoDB" id="6626870at2759"/>
<organism evidence="1 2">
    <name type="scientific">Nephila pilipes</name>
    <name type="common">Giant wood spider</name>
    <name type="synonym">Nephila maculata</name>
    <dbReference type="NCBI Taxonomy" id="299642"/>
    <lineage>
        <taxon>Eukaryota</taxon>
        <taxon>Metazoa</taxon>
        <taxon>Ecdysozoa</taxon>
        <taxon>Arthropoda</taxon>
        <taxon>Chelicerata</taxon>
        <taxon>Arachnida</taxon>
        <taxon>Araneae</taxon>
        <taxon>Araneomorphae</taxon>
        <taxon>Entelegynae</taxon>
        <taxon>Araneoidea</taxon>
        <taxon>Nephilidae</taxon>
        <taxon>Nephila</taxon>
    </lineage>
</organism>
<dbReference type="InterPro" id="IPR029367">
    <property type="entry name" value="SMIM10"/>
</dbReference>
<keyword evidence="2" id="KW-1185">Reference proteome</keyword>
<proteinExistence type="predicted"/>
<gene>
    <name evidence="1" type="primary">AVEN_187835_1</name>
    <name evidence="1" type="ORF">NPIL_524011</name>
</gene>
<sequence>MISLFLTSNEAIQMMMNVMKSLSHALRFFFQLAWESRVRLPVLLTVWFMVLDVRMQLEINVNLGQNQIDA</sequence>